<dbReference type="AlphaFoldDB" id="A0A177DKH5"/>
<dbReference type="GeneID" id="29113226"/>
<accession>A0A177DKH5</accession>
<dbReference type="RefSeq" id="XP_018385875.1">
    <property type="nucleotide sequence ID" value="XM_018527632.1"/>
</dbReference>
<keyword evidence="2" id="KW-1133">Transmembrane helix</keyword>
<evidence type="ECO:0000313" key="4">
    <source>
        <dbReference type="Proteomes" id="UP000077248"/>
    </source>
</evidence>
<dbReference type="EMBL" id="KV441479">
    <property type="protein sequence ID" value="OAG20454.1"/>
    <property type="molecule type" value="Genomic_DNA"/>
</dbReference>
<feature type="transmembrane region" description="Helical" evidence="2">
    <location>
        <begin position="81"/>
        <end position="102"/>
    </location>
</feature>
<sequence>MSSTSSPPFSAVTTPHKHQLHALKAHIIIHMLVLSTVVFLVMQLISHTAAIGDIGSYVMPWAWEEAFLGQLFDNTDMFRWIAVYLFVSLDGLHALLCIGWYADQLHPVRRRRDVGRRRRATKTWLKSTQQNIEAWRQRHLGSFGTRSGKEDPRKPTHDTERRSATPQHVPKNRTSVNWIESLDNTPSPPCPLDPHTYHPLLRPTYTSLTRHILLAVWDVIVLLTVTFHVYTYAANIRPSFAFCDEHDHPLWHFYDQPATLQQRCTRINWRIHSAGGCSATGAVILALWHFCALMSRIWAVLDERLLRRLEEKTLKDFKSKLRAKREGDNDVDFGMAGWQCPPRDVDVRSRSARRSVESETLTGTEVTSRHLPTVSQEELGIGLGRRRMWGRERNNDTSSNSGRDKDMGSSKWSWRSEGFLECLV</sequence>
<feature type="region of interest" description="Disordered" evidence="1">
    <location>
        <begin position="390"/>
        <end position="411"/>
    </location>
</feature>
<name>A0A177DKH5_ALTAL</name>
<feature type="region of interest" description="Disordered" evidence="1">
    <location>
        <begin position="349"/>
        <end position="372"/>
    </location>
</feature>
<feature type="region of interest" description="Disordered" evidence="1">
    <location>
        <begin position="142"/>
        <end position="170"/>
    </location>
</feature>
<feature type="compositionally biased region" description="Basic and acidic residues" evidence="1">
    <location>
        <begin position="147"/>
        <end position="163"/>
    </location>
</feature>
<feature type="transmembrane region" description="Helical" evidence="2">
    <location>
        <begin position="212"/>
        <end position="230"/>
    </location>
</feature>
<evidence type="ECO:0000313" key="3">
    <source>
        <dbReference type="EMBL" id="OAG20454.1"/>
    </source>
</evidence>
<feature type="transmembrane region" description="Helical" evidence="2">
    <location>
        <begin position="27"/>
        <end position="51"/>
    </location>
</feature>
<keyword evidence="4" id="KW-1185">Reference proteome</keyword>
<keyword evidence="2" id="KW-0812">Transmembrane</keyword>
<dbReference type="KEGG" id="aalt:CC77DRAFT_1050619"/>
<dbReference type="Proteomes" id="UP000077248">
    <property type="component" value="Unassembled WGS sequence"/>
</dbReference>
<dbReference type="VEuPathDB" id="FungiDB:CC77DRAFT_1050619"/>
<protein>
    <submittedName>
        <fullName evidence="3">Uncharacterized protein</fullName>
    </submittedName>
</protein>
<evidence type="ECO:0000256" key="2">
    <source>
        <dbReference type="SAM" id="Phobius"/>
    </source>
</evidence>
<keyword evidence="2" id="KW-0472">Membrane</keyword>
<evidence type="ECO:0000256" key="1">
    <source>
        <dbReference type="SAM" id="MobiDB-lite"/>
    </source>
</evidence>
<reference evidence="3 4" key="1">
    <citation type="submission" date="2016-05" db="EMBL/GenBank/DDBJ databases">
        <title>Comparative analysis of secretome profiles of manganese(II)-oxidizing ascomycete fungi.</title>
        <authorList>
            <consortium name="DOE Joint Genome Institute"/>
            <person name="Zeiner C.A."/>
            <person name="Purvine S.O."/>
            <person name="Zink E.M."/>
            <person name="Wu S."/>
            <person name="Pasa-Tolic L."/>
            <person name="Chaput D.L."/>
            <person name="Haridas S."/>
            <person name="Grigoriev I.V."/>
            <person name="Santelli C.M."/>
            <person name="Hansel C.M."/>
        </authorList>
    </citation>
    <scope>NUCLEOTIDE SEQUENCE [LARGE SCALE GENOMIC DNA]</scope>
    <source>
        <strain evidence="3 4">SRC1lrK2f</strain>
    </source>
</reference>
<feature type="transmembrane region" description="Helical" evidence="2">
    <location>
        <begin position="279"/>
        <end position="299"/>
    </location>
</feature>
<gene>
    <name evidence="3" type="ORF">CC77DRAFT_1050619</name>
</gene>
<organism evidence="3 4">
    <name type="scientific">Alternaria alternata</name>
    <name type="common">Alternaria rot fungus</name>
    <name type="synonym">Torula alternata</name>
    <dbReference type="NCBI Taxonomy" id="5599"/>
    <lineage>
        <taxon>Eukaryota</taxon>
        <taxon>Fungi</taxon>
        <taxon>Dikarya</taxon>
        <taxon>Ascomycota</taxon>
        <taxon>Pezizomycotina</taxon>
        <taxon>Dothideomycetes</taxon>
        <taxon>Pleosporomycetidae</taxon>
        <taxon>Pleosporales</taxon>
        <taxon>Pleosporineae</taxon>
        <taxon>Pleosporaceae</taxon>
        <taxon>Alternaria</taxon>
        <taxon>Alternaria sect. Alternaria</taxon>
        <taxon>Alternaria alternata complex</taxon>
    </lineage>
</organism>
<proteinExistence type="predicted"/>